<reference evidence="5" key="1">
    <citation type="submission" date="2020-08" db="EMBL/GenBank/DDBJ databases">
        <title>Genome public.</title>
        <authorList>
            <person name="Liu C."/>
            <person name="Sun Q."/>
        </authorList>
    </citation>
    <scope>NUCLEOTIDE SEQUENCE</scope>
    <source>
        <strain evidence="5">NSJ-55</strain>
    </source>
</reference>
<dbReference type="GO" id="GO:0006310">
    <property type="term" value="P:DNA recombination"/>
    <property type="evidence" value="ECO:0007669"/>
    <property type="project" value="UniProtKB-KW"/>
</dbReference>
<dbReference type="GO" id="GO:0015074">
    <property type="term" value="P:DNA integration"/>
    <property type="evidence" value="ECO:0007669"/>
    <property type="project" value="InterPro"/>
</dbReference>
<dbReference type="Gene3D" id="1.10.150.130">
    <property type="match status" value="1"/>
</dbReference>
<evidence type="ECO:0000313" key="5">
    <source>
        <dbReference type="EMBL" id="MBC5688071.1"/>
    </source>
</evidence>
<dbReference type="InterPro" id="IPR013762">
    <property type="entry name" value="Integrase-like_cat_sf"/>
</dbReference>
<dbReference type="PROSITE" id="PS51898">
    <property type="entry name" value="TYR_RECOMBINASE"/>
    <property type="match status" value="1"/>
</dbReference>
<dbReference type="EMBL" id="JACOPF010000001">
    <property type="protein sequence ID" value="MBC5688071.1"/>
    <property type="molecule type" value="Genomic_DNA"/>
</dbReference>
<dbReference type="Gene3D" id="1.10.443.10">
    <property type="entry name" value="Intergrase catalytic core"/>
    <property type="match status" value="1"/>
</dbReference>
<evidence type="ECO:0000256" key="2">
    <source>
        <dbReference type="ARBA" id="ARBA00023125"/>
    </source>
</evidence>
<dbReference type="GO" id="GO:0003677">
    <property type="term" value="F:DNA binding"/>
    <property type="evidence" value="ECO:0007669"/>
    <property type="project" value="UniProtKB-KW"/>
</dbReference>
<dbReference type="InterPro" id="IPR002104">
    <property type="entry name" value="Integrase_catalytic"/>
</dbReference>
<dbReference type="InterPro" id="IPR011010">
    <property type="entry name" value="DNA_brk_join_enz"/>
</dbReference>
<organism evidence="5 6">
    <name type="scientific">Mediterraneibacter hominis</name>
    <dbReference type="NCBI Taxonomy" id="2763054"/>
    <lineage>
        <taxon>Bacteria</taxon>
        <taxon>Bacillati</taxon>
        <taxon>Bacillota</taxon>
        <taxon>Clostridia</taxon>
        <taxon>Lachnospirales</taxon>
        <taxon>Lachnospiraceae</taxon>
        <taxon>Mediterraneibacter</taxon>
    </lineage>
</organism>
<proteinExistence type="inferred from homology"/>
<dbReference type="AlphaFoldDB" id="A0A923LHC3"/>
<dbReference type="CDD" id="cd01189">
    <property type="entry name" value="INT_ICEBs1_C_like"/>
    <property type="match status" value="1"/>
</dbReference>
<dbReference type="PANTHER" id="PTHR30349">
    <property type="entry name" value="PHAGE INTEGRASE-RELATED"/>
    <property type="match status" value="1"/>
</dbReference>
<feature type="domain" description="Tyr recombinase" evidence="4">
    <location>
        <begin position="214"/>
        <end position="415"/>
    </location>
</feature>
<protein>
    <submittedName>
        <fullName evidence="5">Site-specific integrase</fullName>
    </submittedName>
</protein>
<dbReference type="InterPro" id="IPR010998">
    <property type="entry name" value="Integrase_recombinase_N"/>
</dbReference>
<dbReference type="Pfam" id="PF00589">
    <property type="entry name" value="Phage_integrase"/>
    <property type="match status" value="1"/>
</dbReference>
<evidence type="ECO:0000256" key="1">
    <source>
        <dbReference type="ARBA" id="ARBA00008857"/>
    </source>
</evidence>
<gene>
    <name evidence="5" type="ORF">H8S37_03865</name>
</gene>
<evidence type="ECO:0000259" key="4">
    <source>
        <dbReference type="PROSITE" id="PS51898"/>
    </source>
</evidence>
<dbReference type="Proteomes" id="UP000652477">
    <property type="component" value="Unassembled WGS sequence"/>
</dbReference>
<dbReference type="SUPFAM" id="SSF56349">
    <property type="entry name" value="DNA breaking-rejoining enzymes"/>
    <property type="match status" value="1"/>
</dbReference>
<evidence type="ECO:0000256" key="3">
    <source>
        <dbReference type="ARBA" id="ARBA00023172"/>
    </source>
</evidence>
<sequence>MLNYAIKNGIINVSYVQEQVEMNKREEILKKHQFSIWYNEKEKVWYTHLPCYDANGEKKRVKRRHKKDLEDVIYQHYLGQDKKSALKNKENIEKMSLEMLFYEFMQYKAKEVSSGTIRRMMADWKRFYKKYPDFISMPFVRIRKIDIDYFLADVTNTEKLNKKAFYNMCGLLKQTLEYAEDAEYITKNPYRTKVNKKNLLNSKKKSNKTEVYQNDERELFYNEMERRIQNNPSNTAPLAVILDFELGARKGEILAISISDIVGNRIHIHRQVIEEFDTSNLDNVQSKGFVVVEYTKSEDGDRWIPLTQRAKEIIERVKKINKKYHLKYKDFLFVRDGKILSPDAIDCQVRLGCKHIGMPVKTMHKIRKTYASTLLHNGVNISIVKDMLGHADESTTLKHYIFNVENDETTENCVLNALESTDHIQNIPNIQNDNSIKGKHETCGTVWDSQVIDFAKFKKAKNLENTRNLAQ</sequence>
<keyword evidence="2" id="KW-0238">DNA-binding</keyword>
<comment type="similarity">
    <text evidence="1">Belongs to the 'phage' integrase family.</text>
</comment>
<dbReference type="PANTHER" id="PTHR30349:SF64">
    <property type="entry name" value="PROPHAGE INTEGRASE INTD-RELATED"/>
    <property type="match status" value="1"/>
</dbReference>
<name>A0A923LHC3_9FIRM</name>
<dbReference type="InterPro" id="IPR050090">
    <property type="entry name" value="Tyrosine_recombinase_XerCD"/>
</dbReference>
<evidence type="ECO:0000313" key="6">
    <source>
        <dbReference type="Proteomes" id="UP000652477"/>
    </source>
</evidence>
<accession>A0A923LHC3</accession>
<keyword evidence="6" id="KW-1185">Reference proteome</keyword>
<dbReference type="RefSeq" id="WP_186874709.1">
    <property type="nucleotide sequence ID" value="NZ_JACOPF010000001.1"/>
</dbReference>
<keyword evidence="3" id="KW-0233">DNA recombination</keyword>
<comment type="caution">
    <text evidence="5">The sequence shown here is derived from an EMBL/GenBank/DDBJ whole genome shotgun (WGS) entry which is preliminary data.</text>
</comment>